<dbReference type="KEGG" id="kpe:KPK_0476"/>
<dbReference type="HOGENOM" id="CLU_3344708_0_0_6"/>
<dbReference type="Proteomes" id="UP000001734">
    <property type="component" value="Chromosome"/>
</dbReference>
<sequence>MVFLLKYAPFITLLTYPVADYLHKNSRLCIMMLFLPP</sequence>
<gene>
    <name evidence="1" type="ordered locus">KPK_0476</name>
</gene>
<dbReference type="BioCyc" id="KPNE507522:GI0B-476-MONOMER"/>
<protein>
    <submittedName>
        <fullName evidence="1">Uncharacterized protein</fullName>
    </submittedName>
</protein>
<accession>B5XSQ6</accession>
<evidence type="ECO:0000313" key="1">
    <source>
        <dbReference type="EMBL" id="ACI09158.1"/>
    </source>
</evidence>
<evidence type="ECO:0000313" key="2">
    <source>
        <dbReference type="Proteomes" id="UP000001734"/>
    </source>
</evidence>
<reference evidence="1 2" key="1">
    <citation type="journal article" date="2008" name="PLoS Genet.">
        <title>Complete genome sequence of the N2-fixing broad host range endophyte Klebsiella pneumoniae 342 and virulence predictions verified in mice.</title>
        <authorList>
            <person name="Fouts D.E."/>
            <person name="Tyler H.L."/>
            <person name="DeBoy R.T."/>
            <person name="Daugherty S."/>
            <person name="Ren Q."/>
            <person name="Badger J.H."/>
            <person name="Durkin A.S."/>
            <person name="Huot H."/>
            <person name="Shrivastava S."/>
            <person name="Kothari S."/>
            <person name="Dodson R.J."/>
            <person name="Mohamoud Y."/>
            <person name="Khouri H."/>
            <person name="Roesch L.F."/>
            <person name="Krogfelt K.A."/>
            <person name="Struve C."/>
            <person name="Triplett E.W."/>
            <person name="Methe B.A."/>
        </authorList>
    </citation>
    <scope>NUCLEOTIDE SEQUENCE [LARGE SCALE GENOMIC DNA]</scope>
    <source>
        <strain evidence="1 2">342</strain>
    </source>
</reference>
<name>B5XSQ6_KLEV3</name>
<organism evidence="1 2">
    <name type="scientific">Klebsiella variicola (strain 342)</name>
    <name type="common">Klebsiella pneumoniae</name>
    <dbReference type="NCBI Taxonomy" id="507522"/>
    <lineage>
        <taxon>Bacteria</taxon>
        <taxon>Pseudomonadati</taxon>
        <taxon>Pseudomonadota</taxon>
        <taxon>Gammaproteobacteria</taxon>
        <taxon>Enterobacterales</taxon>
        <taxon>Enterobacteriaceae</taxon>
        <taxon>Klebsiella/Raoultella group</taxon>
        <taxon>Klebsiella</taxon>
        <taxon>Klebsiella pneumoniae complex</taxon>
    </lineage>
</organism>
<dbReference type="EMBL" id="CP000964">
    <property type="protein sequence ID" value="ACI09158.1"/>
    <property type="molecule type" value="Genomic_DNA"/>
</dbReference>
<proteinExistence type="predicted"/>
<dbReference type="AlphaFoldDB" id="B5XSQ6"/>